<dbReference type="InterPro" id="IPR050744">
    <property type="entry name" value="AI-2_Isomerase_LsrG"/>
</dbReference>
<name>A0A2Z4AJA0_9BACT</name>
<dbReference type="EC" id="5.3.1.32" evidence="2"/>
<dbReference type="EMBL" id="CP029803">
    <property type="protein sequence ID" value="AWT60237.1"/>
    <property type="molecule type" value="Genomic_DNA"/>
</dbReference>
<proteinExistence type="predicted"/>
<dbReference type="Proteomes" id="UP000247465">
    <property type="component" value="Chromosome"/>
</dbReference>
<dbReference type="GO" id="GO:0005829">
    <property type="term" value="C:cytosol"/>
    <property type="evidence" value="ECO:0007669"/>
    <property type="project" value="TreeGrafter"/>
</dbReference>
<dbReference type="PANTHER" id="PTHR33336">
    <property type="entry name" value="QUINOL MONOOXYGENASE YGIN-RELATED"/>
    <property type="match status" value="1"/>
</dbReference>
<accession>A0A2Z4AJA0</accession>
<dbReference type="AlphaFoldDB" id="A0A2Z4AJA0"/>
<feature type="domain" description="ABM" evidence="1">
    <location>
        <begin position="2"/>
        <end position="92"/>
    </location>
</feature>
<dbReference type="InterPro" id="IPR011008">
    <property type="entry name" value="Dimeric_a/b-barrel"/>
</dbReference>
<dbReference type="KEGG" id="mtar:DF168_01440"/>
<evidence type="ECO:0000259" key="1">
    <source>
        <dbReference type="PROSITE" id="PS51725"/>
    </source>
</evidence>
<sequence>MYVIIAPIQIKEGKKAEFIQEMILDSKGSIENEPGCLTFDIIQDPDDLNRIWLYEVYEDEAAFKIHTETPHFIKWRDTVKDWSVECPVKTVIGGSKIYP</sequence>
<dbReference type="GO" id="GO:0016491">
    <property type="term" value="F:oxidoreductase activity"/>
    <property type="evidence" value="ECO:0007669"/>
    <property type="project" value="TreeGrafter"/>
</dbReference>
<dbReference type="SUPFAM" id="SSF54909">
    <property type="entry name" value="Dimeric alpha+beta barrel"/>
    <property type="match status" value="1"/>
</dbReference>
<dbReference type="PANTHER" id="PTHR33336:SF1">
    <property type="entry name" value="(4S)-4-HYDROXY-5-PHOSPHONOOXYPENTANE-2,3-DIONE ISOMERASE"/>
    <property type="match status" value="1"/>
</dbReference>
<dbReference type="GO" id="GO:0002952">
    <property type="term" value="F:(4S)-4-hydroxy-5-phosphonooxypentane-2,3-dione isomerase activity"/>
    <property type="evidence" value="ECO:0007669"/>
    <property type="project" value="UniProtKB-EC"/>
</dbReference>
<gene>
    <name evidence="2" type="primary">lsrG</name>
    <name evidence="2" type="ORF">DF168_01440</name>
</gene>
<protein>
    <submittedName>
        <fullName evidence="2">(4S)-4-hydroxy-5-phosphonooxypentane-2,3-dione isomerase</fullName>
        <ecNumber evidence="2">5.3.1.32</ecNumber>
    </submittedName>
</protein>
<dbReference type="InterPro" id="IPR007138">
    <property type="entry name" value="ABM_dom"/>
</dbReference>
<evidence type="ECO:0000313" key="3">
    <source>
        <dbReference type="Proteomes" id="UP000247465"/>
    </source>
</evidence>
<organism evidence="2 3">
    <name type="scientific">Candidatus Moanibacter tarae</name>
    <dbReference type="NCBI Taxonomy" id="2200854"/>
    <lineage>
        <taxon>Bacteria</taxon>
        <taxon>Pseudomonadati</taxon>
        <taxon>Verrucomicrobiota</taxon>
        <taxon>Opitutia</taxon>
        <taxon>Puniceicoccales</taxon>
        <taxon>Puniceicoccales incertae sedis</taxon>
        <taxon>Candidatus Moanibacter</taxon>
    </lineage>
</organism>
<keyword evidence="2" id="KW-0413">Isomerase</keyword>
<dbReference type="PROSITE" id="PS51725">
    <property type="entry name" value="ABM"/>
    <property type="match status" value="1"/>
</dbReference>
<dbReference type="Gene3D" id="3.30.70.100">
    <property type="match status" value="1"/>
</dbReference>
<dbReference type="Pfam" id="PF03992">
    <property type="entry name" value="ABM"/>
    <property type="match status" value="1"/>
</dbReference>
<reference evidence="2 3" key="1">
    <citation type="submission" date="2018-06" db="EMBL/GenBank/DDBJ databases">
        <title>Draft Genome Sequence of a Novel Marine Bacterium Related to the Verrucomicrobia.</title>
        <authorList>
            <person name="Vosseberg J."/>
            <person name="Martijn J."/>
            <person name="Ettema T.J.G."/>
        </authorList>
    </citation>
    <scope>NUCLEOTIDE SEQUENCE [LARGE SCALE GENOMIC DNA]</scope>
    <source>
        <strain evidence="2">TARA_B100001123</strain>
    </source>
</reference>
<evidence type="ECO:0000313" key="2">
    <source>
        <dbReference type="EMBL" id="AWT60237.1"/>
    </source>
</evidence>